<sequence>MNTGLSFSSSTIYGGSGFGGSGGGNGFPGRNGNNVDYNQFRIGIFSFGIKDDTQTEPVLVIDKRRWR</sequence>
<reference evidence="1" key="1">
    <citation type="submission" date="2021-06" db="EMBL/GenBank/DDBJ databases">
        <title>Genome Sequence of Mortierella hyaline Strain SCG-10, a Cold-Adapted, Nitrate-Reducing Fungus Isolated from Soil in Minnesota, USA.</title>
        <authorList>
            <person name="Aldossari N."/>
        </authorList>
    </citation>
    <scope>NUCLEOTIDE SEQUENCE</scope>
    <source>
        <strain evidence="1">SCG-10</strain>
    </source>
</reference>
<evidence type="ECO:0000313" key="2">
    <source>
        <dbReference type="Proteomes" id="UP000707451"/>
    </source>
</evidence>
<keyword evidence="2" id="KW-1185">Reference proteome</keyword>
<accession>A0A9P8BYR7</accession>
<dbReference type="EMBL" id="JAHRHY010000004">
    <property type="protein sequence ID" value="KAG9070272.1"/>
    <property type="molecule type" value="Genomic_DNA"/>
</dbReference>
<dbReference type="Proteomes" id="UP000707451">
    <property type="component" value="Unassembled WGS sequence"/>
</dbReference>
<gene>
    <name evidence="1" type="ORF">KI688_009609</name>
</gene>
<evidence type="ECO:0000313" key="1">
    <source>
        <dbReference type="EMBL" id="KAG9070272.1"/>
    </source>
</evidence>
<dbReference type="AlphaFoldDB" id="A0A9P8BYR7"/>
<name>A0A9P8BYR7_9FUNG</name>
<organism evidence="1 2">
    <name type="scientific">Linnemannia hyalina</name>
    <dbReference type="NCBI Taxonomy" id="64524"/>
    <lineage>
        <taxon>Eukaryota</taxon>
        <taxon>Fungi</taxon>
        <taxon>Fungi incertae sedis</taxon>
        <taxon>Mucoromycota</taxon>
        <taxon>Mortierellomycotina</taxon>
        <taxon>Mortierellomycetes</taxon>
        <taxon>Mortierellales</taxon>
        <taxon>Mortierellaceae</taxon>
        <taxon>Linnemannia</taxon>
    </lineage>
</organism>
<proteinExistence type="predicted"/>
<comment type="caution">
    <text evidence="1">The sequence shown here is derived from an EMBL/GenBank/DDBJ whole genome shotgun (WGS) entry which is preliminary data.</text>
</comment>
<protein>
    <submittedName>
        <fullName evidence="1">Uncharacterized protein</fullName>
    </submittedName>
</protein>